<feature type="domain" description="RING-type" evidence="14">
    <location>
        <begin position="98"/>
        <end position="140"/>
    </location>
</feature>
<keyword evidence="6" id="KW-0479">Metal-binding</keyword>
<dbReference type="InterPro" id="IPR044602">
    <property type="entry name" value="ATL10/ATL72-79-like"/>
</dbReference>
<dbReference type="EMBL" id="LRBV02000008">
    <property type="status" value="NOT_ANNOTATED_CDS"/>
    <property type="molecule type" value="Genomic_DNA"/>
</dbReference>
<accession>A0A7N2M906</accession>
<evidence type="ECO:0000256" key="5">
    <source>
        <dbReference type="ARBA" id="ARBA00022692"/>
    </source>
</evidence>
<dbReference type="Proteomes" id="UP000594261">
    <property type="component" value="Chromosome 8"/>
</dbReference>
<evidence type="ECO:0000256" key="3">
    <source>
        <dbReference type="ARBA" id="ARBA00012483"/>
    </source>
</evidence>
<keyword evidence="12" id="KW-0863">Zinc-finger</keyword>
<dbReference type="PANTHER" id="PTHR46905:SF7">
    <property type="entry name" value="RING-H2 FINGER PROTEIN ATL78"/>
    <property type="match status" value="1"/>
</dbReference>
<keyword evidence="16" id="KW-1185">Reference proteome</keyword>
<dbReference type="Pfam" id="PF13639">
    <property type="entry name" value="zf-RING_2"/>
    <property type="match status" value="1"/>
</dbReference>
<keyword evidence="4" id="KW-0808">Transferase</keyword>
<reference evidence="15 16" key="1">
    <citation type="journal article" date="2016" name="G3 (Bethesda)">
        <title>First Draft Assembly and Annotation of the Genome of a California Endemic Oak Quercus lobata Nee (Fagaceae).</title>
        <authorList>
            <person name="Sork V.L."/>
            <person name="Fitz-Gibbon S.T."/>
            <person name="Puiu D."/>
            <person name="Crepeau M."/>
            <person name="Gugger P.F."/>
            <person name="Sherman R."/>
            <person name="Stevens K."/>
            <person name="Langley C.H."/>
            <person name="Pellegrini M."/>
            <person name="Salzberg S.L."/>
        </authorList>
    </citation>
    <scope>NUCLEOTIDE SEQUENCE [LARGE SCALE GENOMIC DNA]</scope>
    <source>
        <strain evidence="15 16">cv. SW786</strain>
    </source>
</reference>
<dbReference type="PANTHER" id="PTHR46905">
    <property type="entry name" value="RING-H2 FINGER PROTEIN ATL78"/>
    <property type="match status" value="1"/>
</dbReference>
<keyword evidence="7" id="KW-0833">Ubl conjugation pathway</keyword>
<dbReference type="PROSITE" id="PS50089">
    <property type="entry name" value="ZF_RING_2"/>
    <property type="match status" value="1"/>
</dbReference>
<feature type="transmembrane region" description="Helical" evidence="13">
    <location>
        <begin position="29"/>
        <end position="51"/>
    </location>
</feature>
<dbReference type="GO" id="GO:0008270">
    <property type="term" value="F:zinc ion binding"/>
    <property type="evidence" value="ECO:0007669"/>
    <property type="project" value="UniProtKB-KW"/>
</dbReference>
<dbReference type="Gene3D" id="3.30.40.10">
    <property type="entry name" value="Zinc/RING finger domain, C3HC4 (zinc finger)"/>
    <property type="match status" value="1"/>
</dbReference>
<keyword evidence="8" id="KW-0862">Zinc</keyword>
<dbReference type="InterPro" id="IPR013083">
    <property type="entry name" value="Znf_RING/FYVE/PHD"/>
</dbReference>
<evidence type="ECO:0000256" key="4">
    <source>
        <dbReference type="ARBA" id="ARBA00022679"/>
    </source>
</evidence>
<comment type="similarity">
    <text evidence="11">Belongs to the RING-type zinc finger family. ATL subfamily.</text>
</comment>
<dbReference type="SUPFAM" id="SSF57850">
    <property type="entry name" value="RING/U-box"/>
    <property type="match status" value="1"/>
</dbReference>
<evidence type="ECO:0000256" key="11">
    <source>
        <dbReference type="ARBA" id="ARBA00024209"/>
    </source>
</evidence>
<keyword evidence="9 13" id="KW-1133">Transmembrane helix</keyword>
<reference evidence="15" key="2">
    <citation type="submission" date="2021-01" db="UniProtKB">
        <authorList>
            <consortium name="EnsemblPlants"/>
        </authorList>
    </citation>
    <scope>IDENTIFICATION</scope>
</reference>
<proteinExistence type="inferred from homology"/>
<dbReference type="GO" id="GO:0061630">
    <property type="term" value="F:ubiquitin protein ligase activity"/>
    <property type="evidence" value="ECO:0007669"/>
    <property type="project" value="UniProtKB-EC"/>
</dbReference>
<comment type="subcellular location">
    <subcellularLocation>
        <location evidence="2">Membrane</location>
        <topology evidence="2">Single-pass membrane protein</topology>
    </subcellularLocation>
</comment>
<evidence type="ECO:0000256" key="12">
    <source>
        <dbReference type="PROSITE-ProRule" id="PRU00175"/>
    </source>
</evidence>
<evidence type="ECO:0000313" key="16">
    <source>
        <dbReference type="Proteomes" id="UP000594261"/>
    </source>
</evidence>
<dbReference type="AlphaFoldDB" id="A0A7N2M906"/>
<dbReference type="Gramene" id="QL08p021579:mrna">
    <property type="protein sequence ID" value="QL08p021579:mrna:CDS:1"/>
    <property type="gene ID" value="QL08p021579"/>
</dbReference>
<keyword evidence="5 13" id="KW-0812">Transmembrane</keyword>
<sequence length="178" mass="20728">MNSTYTWPYSSPILKENVRPTPLSRLESLMVDSTLVCMVVFTGGLVIYCIFECVSQMFSNSEESDQAEKQMKRALKRLSPISGYKSDQQETASWNEYCVICLEEFEPGDPCQCFPFCKHIFHSHCIRHWLKFQLTCPICRTIIWRTSNIKRYRRTPTRNLGHESAHVDLHANRVITIV</sequence>
<evidence type="ECO:0000256" key="9">
    <source>
        <dbReference type="ARBA" id="ARBA00022989"/>
    </source>
</evidence>
<evidence type="ECO:0000256" key="8">
    <source>
        <dbReference type="ARBA" id="ARBA00022833"/>
    </source>
</evidence>
<evidence type="ECO:0000256" key="10">
    <source>
        <dbReference type="ARBA" id="ARBA00023136"/>
    </source>
</evidence>
<organism evidence="15 16">
    <name type="scientific">Quercus lobata</name>
    <name type="common">Valley oak</name>
    <dbReference type="NCBI Taxonomy" id="97700"/>
    <lineage>
        <taxon>Eukaryota</taxon>
        <taxon>Viridiplantae</taxon>
        <taxon>Streptophyta</taxon>
        <taxon>Embryophyta</taxon>
        <taxon>Tracheophyta</taxon>
        <taxon>Spermatophyta</taxon>
        <taxon>Magnoliopsida</taxon>
        <taxon>eudicotyledons</taxon>
        <taxon>Gunneridae</taxon>
        <taxon>Pentapetalae</taxon>
        <taxon>rosids</taxon>
        <taxon>fabids</taxon>
        <taxon>Fagales</taxon>
        <taxon>Fagaceae</taxon>
        <taxon>Quercus</taxon>
    </lineage>
</organism>
<evidence type="ECO:0000256" key="1">
    <source>
        <dbReference type="ARBA" id="ARBA00000900"/>
    </source>
</evidence>
<dbReference type="GO" id="GO:0016020">
    <property type="term" value="C:membrane"/>
    <property type="evidence" value="ECO:0007669"/>
    <property type="project" value="UniProtKB-SubCell"/>
</dbReference>
<keyword evidence="10 13" id="KW-0472">Membrane</keyword>
<dbReference type="InParanoid" id="A0A7N2M906"/>
<protein>
    <recommendedName>
        <fullName evidence="3">RING-type E3 ubiquitin transferase</fullName>
        <ecNumber evidence="3">2.3.2.27</ecNumber>
    </recommendedName>
</protein>
<dbReference type="EC" id="2.3.2.27" evidence="3"/>
<evidence type="ECO:0000256" key="13">
    <source>
        <dbReference type="SAM" id="Phobius"/>
    </source>
</evidence>
<evidence type="ECO:0000256" key="7">
    <source>
        <dbReference type="ARBA" id="ARBA00022786"/>
    </source>
</evidence>
<dbReference type="SMART" id="SM00184">
    <property type="entry name" value="RING"/>
    <property type="match status" value="1"/>
</dbReference>
<dbReference type="GO" id="GO:0016567">
    <property type="term" value="P:protein ubiquitination"/>
    <property type="evidence" value="ECO:0007669"/>
    <property type="project" value="InterPro"/>
</dbReference>
<name>A0A7N2M906_QUELO</name>
<evidence type="ECO:0000256" key="6">
    <source>
        <dbReference type="ARBA" id="ARBA00022723"/>
    </source>
</evidence>
<evidence type="ECO:0000256" key="2">
    <source>
        <dbReference type="ARBA" id="ARBA00004167"/>
    </source>
</evidence>
<evidence type="ECO:0000313" key="15">
    <source>
        <dbReference type="EnsemblPlants" id="QL08p021579:mrna:CDS:1"/>
    </source>
</evidence>
<evidence type="ECO:0000259" key="14">
    <source>
        <dbReference type="PROSITE" id="PS50089"/>
    </source>
</evidence>
<comment type="catalytic activity">
    <reaction evidence="1">
        <text>S-ubiquitinyl-[E2 ubiquitin-conjugating enzyme]-L-cysteine + [acceptor protein]-L-lysine = [E2 ubiquitin-conjugating enzyme]-L-cysteine + N(6)-ubiquitinyl-[acceptor protein]-L-lysine.</text>
        <dbReference type="EC" id="2.3.2.27"/>
    </reaction>
</comment>
<dbReference type="InterPro" id="IPR001841">
    <property type="entry name" value="Znf_RING"/>
</dbReference>
<dbReference type="EnsemblPlants" id="QL08p021579:mrna">
    <property type="protein sequence ID" value="QL08p021579:mrna:CDS:1"/>
    <property type="gene ID" value="QL08p021579"/>
</dbReference>